<dbReference type="Gene3D" id="3.40.470.10">
    <property type="entry name" value="Uracil-DNA glycosylase-like domain"/>
    <property type="match status" value="1"/>
</dbReference>
<comment type="function">
    <text evidence="2 9 11">Excises uracil residues from the DNA which can arise as a result of misincorporation of dUMP residues by DNA polymerase or due to deamination of cytosine.</text>
</comment>
<evidence type="ECO:0000256" key="9">
    <source>
        <dbReference type="HAMAP-Rule" id="MF_00148"/>
    </source>
</evidence>
<comment type="caution">
    <text evidence="13">The sequence shown here is derived from an EMBL/GenBank/DDBJ whole genome shotgun (WGS) entry which is preliminary data.</text>
</comment>
<dbReference type="EC" id="3.2.2.27" evidence="4 9"/>
<proteinExistence type="inferred from homology"/>
<dbReference type="InterPro" id="IPR005122">
    <property type="entry name" value="Uracil-DNA_glycosylase-like"/>
</dbReference>
<dbReference type="NCBIfam" id="NF003591">
    <property type="entry name" value="PRK05254.1-4"/>
    <property type="match status" value="1"/>
</dbReference>
<dbReference type="PANTHER" id="PTHR11264">
    <property type="entry name" value="URACIL-DNA GLYCOSYLASE"/>
    <property type="match status" value="1"/>
</dbReference>
<dbReference type="Proteomes" id="UP000611945">
    <property type="component" value="Unassembled WGS sequence"/>
</dbReference>
<organism evidence="13 14">
    <name type="scientific">Serpens gallinarum</name>
    <dbReference type="NCBI Taxonomy" id="2763075"/>
    <lineage>
        <taxon>Bacteria</taxon>
        <taxon>Pseudomonadati</taxon>
        <taxon>Pseudomonadota</taxon>
        <taxon>Gammaproteobacteria</taxon>
        <taxon>Pseudomonadales</taxon>
        <taxon>Pseudomonadaceae</taxon>
        <taxon>Pseudomonas</taxon>
    </lineage>
</organism>
<dbReference type="SMART" id="SM00987">
    <property type="entry name" value="UreE_C"/>
    <property type="match status" value="1"/>
</dbReference>
<dbReference type="NCBIfam" id="NF003592">
    <property type="entry name" value="PRK05254.1-5"/>
    <property type="match status" value="1"/>
</dbReference>
<dbReference type="PROSITE" id="PS00130">
    <property type="entry name" value="U_DNA_GLYCOSYLASE"/>
    <property type="match status" value="1"/>
</dbReference>
<dbReference type="NCBIfam" id="NF003588">
    <property type="entry name" value="PRK05254.1-1"/>
    <property type="match status" value="1"/>
</dbReference>
<evidence type="ECO:0000256" key="7">
    <source>
        <dbReference type="ARBA" id="ARBA00022801"/>
    </source>
</evidence>
<gene>
    <name evidence="9 13" type="primary">ung</name>
    <name evidence="13" type="ORF">H9642_03590</name>
</gene>
<evidence type="ECO:0000256" key="3">
    <source>
        <dbReference type="ARBA" id="ARBA00008184"/>
    </source>
</evidence>
<dbReference type="Pfam" id="PF03167">
    <property type="entry name" value="UDG"/>
    <property type="match status" value="1"/>
</dbReference>
<keyword evidence="13" id="KW-0326">Glycosidase</keyword>
<evidence type="ECO:0000313" key="14">
    <source>
        <dbReference type="Proteomes" id="UP000611945"/>
    </source>
</evidence>
<dbReference type="InterPro" id="IPR018085">
    <property type="entry name" value="Ura-DNA_Glyclase_AS"/>
</dbReference>
<feature type="active site" description="Proton acceptor" evidence="9 10">
    <location>
        <position position="70"/>
    </location>
</feature>
<keyword evidence="8 9" id="KW-0234">DNA repair</keyword>
<evidence type="ECO:0000256" key="1">
    <source>
        <dbReference type="ARBA" id="ARBA00001400"/>
    </source>
</evidence>
<reference evidence="13 14" key="1">
    <citation type="submission" date="2020-08" db="EMBL/GenBank/DDBJ databases">
        <title>A Genomic Blueprint of the Chicken Gut Microbiome.</title>
        <authorList>
            <person name="Gilroy R."/>
            <person name="Ravi A."/>
            <person name="Getino M."/>
            <person name="Pursley I."/>
            <person name="Horton D.L."/>
            <person name="Alikhan N.-F."/>
            <person name="Baker D."/>
            <person name="Gharbi K."/>
            <person name="Hall N."/>
            <person name="Watson M."/>
            <person name="Adriaenssens E.M."/>
            <person name="Foster-Nyarko E."/>
            <person name="Jarju S."/>
            <person name="Secka A."/>
            <person name="Antonio M."/>
            <person name="Oren A."/>
            <person name="Chaudhuri R."/>
            <person name="La Ragione R.M."/>
            <person name="Hildebrand F."/>
            <person name="Pallen M.J."/>
        </authorList>
    </citation>
    <scope>NUCLEOTIDE SEQUENCE [LARGE SCALE GENOMIC DNA]</scope>
    <source>
        <strain evidence="13 14">Sa2CUA2</strain>
    </source>
</reference>
<evidence type="ECO:0000256" key="10">
    <source>
        <dbReference type="PROSITE-ProRule" id="PRU10072"/>
    </source>
</evidence>
<evidence type="ECO:0000256" key="4">
    <source>
        <dbReference type="ARBA" id="ARBA00012030"/>
    </source>
</evidence>
<dbReference type="CDD" id="cd10027">
    <property type="entry name" value="UDG-F1-like"/>
    <property type="match status" value="1"/>
</dbReference>
<evidence type="ECO:0000256" key="5">
    <source>
        <dbReference type="ARBA" id="ARBA00018429"/>
    </source>
</evidence>
<dbReference type="EMBL" id="JACSQG010000001">
    <property type="protein sequence ID" value="MBD7976265.1"/>
    <property type="molecule type" value="Genomic_DNA"/>
</dbReference>
<name>A0ABR8TKG4_9PSED</name>
<evidence type="ECO:0000313" key="13">
    <source>
        <dbReference type="EMBL" id="MBD7976265.1"/>
    </source>
</evidence>
<feature type="domain" description="Uracil-DNA glycosylase-like" evidence="12">
    <location>
        <begin position="55"/>
        <end position="215"/>
    </location>
</feature>
<comment type="similarity">
    <text evidence="3 9 11">Belongs to the uracil-DNA glycosylase (UDG) superfamily. UNG family.</text>
</comment>
<evidence type="ECO:0000259" key="12">
    <source>
        <dbReference type="SMART" id="SM00986"/>
    </source>
</evidence>
<dbReference type="InterPro" id="IPR002043">
    <property type="entry name" value="UDG_fam1"/>
</dbReference>
<keyword evidence="7 9" id="KW-0378">Hydrolase</keyword>
<accession>A0ABR8TKG4</accession>
<dbReference type="SUPFAM" id="SSF52141">
    <property type="entry name" value="Uracil-DNA glycosylase-like"/>
    <property type="match status" value="1"/>
</dbReference>
<keyword evidence="9" id="KW-0963">Cytoplasm</keyword>
<evidence type="ECO:0000256" key="6">
    <source>
        <dbReference type="ARBA" id="ARBA00022763"/>
    </source>
</evidence>
<dbReference type="GO" id="GO:0004844">
    <property type="term" value="F:uracil DNA N-glycosylase activity"/>
    <property type="evidence" value="ECO:0007669"/>
    <property type="project" value="UniProtKB-EC"/>
</dbReference>
<evidence type="ECO:0000256" key="2">
    <source>
        <dbReference type="ARBA" id="ARBA00002631"/>
    </source>
</evidence>
<dbReference type="RefSeq" id="WP_251835023.1">
    <property type="nucleotide sequence ID" value="NZ_JACSQG010000001.1"/>
</dbReference>
<evidence type="ECO:0000256" key="8">
    <source>
        <dbReference type="ARBA" id="ARBA00023204"/>
    </source>
</evidence>
<comment type="catalytic activity">
    <reaction evidence="1 9 11">
        <text>Hydrolyzes single-stranded DNA or mismatched double-stranded DNA and polynucleotides, releasing free uracil.</text>
        <dbReference type="EC" id="3.2.2.27"/>
    </reaction>
</comment>
<protein>
    <recommendedName>
        <fullName evidence="5 9">Uracil-DNA glycosylase</fullName>
        <shortName evidence="9">UDG</shortName>
        <ecNumber evidence="4 9">3.2.2.27</ecNumber>
    </recommendedName>
</protein>
<dbReference type="HAMAP" id="MF_00148">
    <property type="entry name" value="UDG"/>
    <property type="match status" value="1"/>
</dbReference>
<dbReference type="SMART" id="SM00986">
    <property type="entry name" value="UDG"/>
    <property type="match status" value="1"/>
</dbReference>
<evidence type="ECO:0000256" key="11">
    <source>
        <dbReference type="RuleBase" id="RU003780"/>
    </source>
</evidence>
<dbReference type="NCBIfam" id="TIGR00628">
    <property type="entry name" value="ung"/>
    <property type="match status" value="1"/>
</dbReference>
<sequence>MTNDDRIKLEAGWKNALREEFDKPYMRQLSAFLRDEKNAGKTIFPAGGLIFNALNSTPLDQVKVVILGQDPYHGPGQAHGLCFSVQPGVPAPPSLQNIYKELKRDLNIDIPGHGYLQHWADQGVLLLNTSLTVEQGQAGSHAKVGWQTFTDKVIEVVSASRPHLVFLLWGAHAQSKQRLIDPTRHLILRSPHPSPLSAHRGFIGNGHFSRANKYLQQNGMEPIDWRLPPVAVQQSMPD</sequence>
<keyword evidence="6 9" id="KW-0227">DNA damage</keyword>
<dbReference type="InterPro" id="IPR036895">
    <property type="entry name" value="Uracil-DNA_glycosylase-like_sf"/>
</dbReference>
<comment type="subcellular location">
    <subcellularLocation>
        <location evidence="9">Cytoplasm</location>
    </subcellularLocation>
</comment>
<dbReference type="NCBIfam" id="NF003589">
    <property type="entry name" value="PRK05254.1-2"/>
    <property type="match status" value="1"/>
</dbReference>
<keyword evidence="14" id="KW-1185">Reference proteome</keyword>
<dbReference type="PANTHER" id="PTHR11264:SF0">
    <property type="entry name" value="URACIL-DNA GLYCOSYLASE"/>
    <property type="match status" value="1"/>
</dbReference>